<evidence type="ECO:0000313" key="2">
    <source>
        <dbReference type="Proteomes" id="UP000253034"/>
    </source>
</evidence>
<comment type="caution">
    <text evidence="1">The sequence shown here is derived from an EMBL/GenBank/DDBJ whole genome shotgun (WGS) entry which is preliminary data.</text>
</comment>
<dbReference type="Pfam" id="PF14070">
    <property type="entry name" value="YjfB_motility"/>
    <property type="match status" value="1"/>
</dbReference>
<dbReference type="OrthoDB" id="1924973at2"/>
<gene>
    <name evidence="1" type="ORF">DFR58_12140</name>
</gene>
<dbReference type="RefSeq" id="WP_114298903.1">
    <property type="nucleotide sequence ID" value="NZ_QPJT01000021.1"/>
</dbReference>
<dbReference type="AlphaFoldDB" id="A0A369AWA9"/>
<keyword evidence="2" id="KW-1185">Reference proteome</keyword>
<evidence type="ECO:0000313" key="1">
    <source>
        <dbReference type="EMBL" id="RCX12536.1"/>
    </source>
</evidence>
<accession>A0A369AWA9</accession>
<dbReference type="Proteomes" id="UP000253034">
    <property type="component" value="Unassembled WGS sequence"/>
</dbReference>
<protein>
    <submittedName>
        <fullName evidence="1">Putative motility protein YjfB-like</fullName>
    </submittedName>
</protein>
<name>A0A369AWA9_9FIRM</name>
<reference evidence="1 2" key="1">
    <citation type="submission" date="2018-07" db="EMBL/GenBank/DDBJ databases">
        <title>Genomic Encyclopedia of Type Strains, Phase IV (KMG-IV): sequencing the most valuable type-strain genomes for metagenomic binning, comparative biology and taxonomic classification.</title>
        <authorList>
            <person name="Goeker M."/>
        </authorList>
    </citation>
    <scope>NUCLEOTIDE SEQUENCE [LARGE SCALE GENOMIC DNA]</scope>
    <source>
        <strain evidence="1 2">DSM 27016</strain>
    </source>
</reference>
<dbReference type="InterPro" id="IPR025906">
    <property type="entry name" value="YjfB_motility"/>
</dbReference>
<dbReference type="EMBL" id="QPJT01000021">
    <property type="protein sequence ID" value="RCX12536.1"/>
    <property type="molecule type" value="Genomic_DNA"/>
</dbReference>
<proteinExistence type="predicted"/>
<organism evidence="1 2">
    <name type="scientific">Anaerobacterium chartisolvens</name>
    <dbReference type="NCBI Taxonomy" id="1297424"/>
    <lineage>
        <taxon>Bacteria</taxon>
        <taxon>Bacillati</taxon>
        <taxon>Bacillota</taxon>
        <taxon>Clostridia</taxon>
        <taxon>Eubacteriales</taxon>
        <taxon>Oscillospiraceae</taxon>
        <taxon>Anaerobacterium</taxon>
    </lineage>
</organism>
<sequence length="65" mass="6846">MNMSSIPLQYMSSVKQALGMSVLRKSMNQDASTVSALISGIKSAGAQAMEHSVNPHIGGNVDIRV</sequence>